<gene>
    <name evidence="2" type="ORF">PG996_014118</name>
</gene>
<dbReference type="Proteomes" id="UP001446871">
    <property type="component" value="Unassembled WGS sequence"/>
</dbReference>
<evidence type="ECO:0000313" key="2">
    <source>
        <dbReference type="EMBL" id="KAK8046054.1"/>
    </source>
</evidence>
<dbReference type="EMBL" id="JAQQWM010000009">
    <property type="protein sequence ID" value="KAK8046054.1"/>
    <property type="molecule type" value="Genomic_DNA"/>
</dbReference>
<feature type="compositionally biased region" description="Low complexity" evidence="1">
    <location>
        <begin position="33"/>
        <end position="42"/>
    </location>
</feature>
<evidence type="ECO:0000313" key="3">
    <source>
        <dbReference type="Proteomes" id="UP001446871"/>
    </source>
</evidence>
<name>A0ABR1TK13_9PEZI</name>
<feature type="region of interest" description="Disordered" evidence="1">
    <location>
        <begin position="85"/>
        <end position="151"/>
    </location>
</feature>
<comment type="caution">
    <text evidence="2">The sequence shown here is derived from an EMBL/GenBank/DDBJ whole genome shotgun (WGS) entry which is preliminary data.</text>
</comment>
<feature type="compositionally biased region" description="Low complexity" evidence="1">
    <location>
        <begin position="94"/>
        <end position="121"/>
    </location>
</feature>
<sequence length="203" mass="22292">MEQGKEKENQAYYDAVLNEIKQHGISGGGLKPQTTSTQQQQTPALPNNEGPDLGKLHWTTIARLIHVFTTARRLFLDKANDEKERMVYKKQQKQPSEPAQAASPASPASPAGPAGPSTATAKEIIGDDSDDDKNEGQGGGGMVVEKDTDDENLFVTQRPDYEPRNQTNQENRFVSLVDGWIQHLDVAKGVALSNKDIEAMEMF</sequence>
<protein>
    <submittedName>
        <fullName evidence="2">Uncharacterized protein</fullName>
    </submittedName>
</protein>
<keyword evidence="3" id="KW-1185">Reference proteome</keyword>
<evidence type="ECO:0000256" key="1">
    <source>
        <dbReference type="SAM" id="MobiDB-lite"/>
    </source>
</evidence>
<feature type="region of interest" description="Disordered" evidence="1">
    <location>
        <begin position="23"/>
        <end position="51"/>
    </location>
</feature>
<organism evidence="2 3">
    <name type="scientific">Apiospora saccharicola</name>
    <dbReference type="NCBI Taxonomy" id="335842"/>
    <lineage>
        <taxon>Eukaryota</taxon>
        <taxon>Fungi</taxon>
        <taxon>Dikarya</taxon>
        <taxon>Ascomycota</taxon>
        <taxon>Pezizomycotina</taxon>
        <taxon>Sordariomycetes</taxon>
        <taxon>Xylariomycetidae</taxon>
        <taxon>Amphisphaeriales</taxon>
        <taxon>Apiosporaceae</taxon>
        <taxon>Apiospora</taxon>
    </lineage>
</organism>
<reference evidence="2 3" key="1">
    <citation type="submission" date="2023-01" db="EMBL/GenBank/DDBJ databases">
        <title>Analysis of 21 Apiospora genomes using comparative genomics revels a genus with tremendous synthesis potential of carbohydrate active enzymes and secondary metabolites.</title>
        <authorList>
            <person name="Sorensen T."/>
        </authorList>
    </citation>
    <scope>NUCLEOTIDE SEQUENCE [LARGE SCALE GENOMIC DNA]</scope>
    <source>
        <strain evidence="2 3">CBS 83171</strain>
    </source>
</reference>
<proteinExistence type="predicted"/>
<accession>A0ABR1TK13</accession>